<accession>A0ABT7AB51</accession>
<comment type="caution">
    <text evidence="2">The sequence shown here is derived from an EMBL/GenBank/DDBJ whole genome shotgun (WGS) entry which is preliminary data.</text>
</comment>
<reference evidence="2 3" key="1">
    <citation type="submission" date="2023-05" db="EMBL/GenBank/DDBJ databases">
        <title>Streptantibioticus silvisoli sp. nov., acidotolerant actinomycetes 1 from pine litter.</title>
        <authorList>
            <person name="Swiecimska M."/>
            <person name="Golinska P."/>
            <person name="Sangal V."/>
            <person name="Wachnowicz B."/>
            <person name="Goodfellow M."/>
        </authorList>
    </citation>
    <scope>NUCLEOTIDE SEQUENCE [LARGE SCALE GENOMIC DNA]</scope>
    <source>
        <strain evidence="2 3">DSM 42109</strain>
    </source>
</reference>
<protein>
    <submittedName>
        <fullName evidence="2">Uncharacterized protein</fullName>
    </submittedName>
</protein>
<name>A0ABT7AB51_9ACTN</name>
<evidence type="ECO:0000313" key="3">
    <source>
        <dbReference type="Proteomes" id="UP001214441"/>
    </source>
</evidence>
<dbReference type="Proteomes" id="UP001214441">
    <property type="component" value="Unassembled WGS sequence"/>
</dbReference>
<gene>
    <name evidence="2" type="ORF">NMN56_042785</name>
</gene>
<keyword evidence="3" id="KW-1185">Reference proteome</keyword>
<feature type="region of interest" description="Disordered" evidence="1">
    <location>
        <begin position="37"/>
        <end position="59"/>
    </location>
</feature>
<dbReference type="RefSeq" id="WP_274040372.1">
    <property type="nucleotide sequence ID" value="NZ_JANCPR020000106.1"/>
</dbReference>
<sequence length="59" mass="6696">MGRREKADDERTGRLMDELERYAADGSHDRAFVSTTLHALGSDKTQTRWPPPGHSYPKP</sequence>
<feature type="compositionally biased region" description="Polar residues" evidence="1">
    <location>
        <begin position="37"/>
        <end position="48"/>
    </location>
</feature>
<organism evidence="2 3">
    <name type="scientific">Streptomyces iconiensis</name>
    <dbReference type="NCBI Taxonomy" id="1384038"/>
    <lineage>
        <taxon>Bacteria</taxon>
        <taxon>Bacillati</taxon>
        <taxon>Actinomycetota</taxon>
        <taxon>Actinomycetes</taxon>
        <taxon>Kitasatosporales</taxon>
        <taxon>Streptomycetaceae</taxon>
        <taxon>Streptomyces</taxon>
    </lineage>
</organism>
<dbReference type="EMBL" id="JANCPR020000106">
    <property type="protein sequence ID" value="MDJ1138573.1"/>
    <property type="molecule type" value="Genomic_DNA"/>
</dbReference>
<feature type="compositionally biased region" description="Pro residues" evidence="1">
    <location>
        <begin position="49"/>
        <end position="59"/>
    </location>
</feature>
<proteinExistence type="predicted"/>
<evidence type="ECO:0000256" key="1">
    <source>
        <dbReference type="SAM" id="MobiDB-lite"/>
    </source>
</evidence>
<evidence type="ECO:0000313" key="2">
    <source>
        <dbReference type="EMBL" id="MDJ1138573.1"/>
    </source>
</evidence>